<gene>
    <name evidence="1" type="ORF">GQE99_07625</name>
</gene>
<dbReference type="EMBL" id="WTUX01000011">
    <property type="protein sequence ID" value="MZR12889.1"/>
    <property type="molecule type" value="Genomic_DNA"/>
</dbReference>
<reference evidence="1 2" key="1">
    <citation type="submission" date="2019-12" db="EMBL/GenBank/DDBJ databases">
        <title>Maritimibacter sp. nov. sp. isolated from sea sand.</title>
        <authorList>
            <person name="Kim J."/>
            <person name="Jeong S.E."/>
            <person name="Jung H.S."/>
            <person name="Jeon C.O."/>
        </authorList>
    </citation>
    <scope>NUCLEOTIDE SEQUENCE [LARGE SCALE GENOMIC DNA]</scope>
    <source>
        <strain evidence="1 2">DP07</strain>
    </source>
</reference>
<evidence type="ECO:0000313" key="1">
    <source>
        <dbReference type="EMBL" id="MZR12889.1"/>
    </source>
</evidence>
<accession>A0A845M1I2</accession>
<evidence type="ECO:0000313" key="2">
    <source>
        <dbReference type="Proteomes" id="UP000467322"/>
    </source>
</evidence>
<keyword evidence="2" id="KW-1185">Reference proteome</keyword>
<dbReference type="PROSITE" id="PS51257">
    <property type="entry name" value="PROKAR_LIPOPROTEIN"/>
    <property type="match status" value="1"/>
</dbReference>
<comment type="caution">
    <text evidence="1">The sequence shown here is derived from an EMBL/GenBank/DDBJ whole genome shotgun (WGS) entry which is preliminary data.</text>
</comment>
<dbReference type="Proteomes" id="UP000467322">
    <property type="component" value="Unassembled WGS sequence"/>
</dbReference>
<protein>
    <recommendedName>
        <fullName evidence="3">Lipoprotein</fullName>
    </recommendedName>
</protein>
<evidence type="ECO:0008006" key="3">
    <source>
        <dbReference type="Google" id="ProtNLM"/>
    </source>
</evidence>
<dbReference type="RefSeq" id="WP_161351009.1">
    <property type="nucleotide sequence ID" value="NZ_WTUX01000011.1"/>
</dbReference>
<name>A0A845M1I2_9RHOB</name>
<dbReference type="AlphaFoldDB" id="A0A845M1I2"/>
<proteinExistence type="predicted"/>
<sequence length="125" mass="13330">MHFKGMTAVALAAGLALTGCGEGFDYAMETYRDVPPVNVVSDGKVWRVFDRPDAGLIMITPSLGDVAGAAAIEGATLGLSGDLDPEEPAYRAAAMAHLRSTGRSCHILTGREVIEPQWEYSYRCP</sequence>
<organism evidence="1 2">
    <name type="scientific">Maritimibacter harenae</name>
    <dbReference type="NCBI Taxonomy" id="2606218"/>
    <lineage>
        <taxon>Bacteria</taxon>
        <taxon>Pseudomonadati</taxon>
        <taxon>Pseudomonadota</taxon>
        <taxon>Alphaproteobacteria</taxon>
        <taxon>Rhodobacterales</taxon>
        <taxon>Roseobacteraceae</taxon>
        <taxon>Maritimibacter</taxon>
    </lineage>
</organism>